<evidence type="ECO:0000313" key="18">
    <source>
        <dbReference type="Proteomes" id="UP000186309"/>
    </source>
</evidence>
<evidence type="ECO:0000256" key="3">
    <source>
        <dbReference type="ARBA" id="ARBA00011738"/>
    </source>
</evidence>
<protein>
    <recommendedName>
        <fullName evidence="11">Amine oxidase</fullName>
        <ecNumber evidence="11">1.4.3.-</ecNumber>
    </recommendedName>
</protein>
<reference evidence="18" key="1">
    <citation type="submission" date="2016-12" db="EMBL/GenBank/DDBJ databases">
        <title>Comparative genomics of four Isosphaeraceae planctomycetes: a common pool of plasmids and glycoside hydrolase genes.</title>
        <authorList>
            <person name="Ivanova A."/>
        </authorList>
    </citation>
    <scope>NUCLEOTIDE SEQUENCE [LARGE SCALE GENOMIC DNA]</scope>
    <source>
        <strain evidence="18">PX4</strain>
    </source>
</reference>
<keyword evidence="8" id="KW-1015">Disulfide bond</keyword>
<feature type="active site" description="Proton acceptor" evidence="9">
    <location>
        <position position="343"/>
    </location>
</feature>
<evidence type="ECO:0000256" key="9">
    <source>
        <dbReference type="PIRSR" id="PIRSR600269-50"/>
    </source>
</evidence>
<comment type="subunit">
    <text evidence="3">Homodimer.</text>
</comment>
<evidence type="ECO:0000256" key="12">
    <source>
        <dbReference type="SAM" id="MobiDB-lite"/>
    </source>
</evidence>
<dbReference type="AlphaFoldDB" id="A0A1U7CY51"/>
<evidence type="ECO:0000256" key="11">
    <source>
        <dbReference type="RuleBase" id="RU000672"/>
    </source>
</evidence>
<dbReference type="STRING" id="1387353.BSF38_05460"/>
<evidence type="ECO:0000256" key="4">
    <source>
        <dbReference type="ARBA" id="ARBA00022723"/>
    </source>
</evidence>
<comment type="cofactor">
    <cofactor evidence="1">
        <name>Cu cation</name>
        <dbReference type="ChEBI" id="CHEBI:23378"/>
    </cofactor>
</comment>
<sequence length="676" mass="75013">MAANLSLLQSFTRLVVPPAAAILLSIPSPLVAQAIPAPDATPARPSRPATPKDLARHPLDPLGPAEIERTVAMLRNALRLSDRVRFVSIGLKEPPKEAVRQSPPAGAREAFVVLLDSATGRASEATVDLDKGTVASHKTLAEGVQPAIMIDELVEVEETARKSSLFREAMKKRGIEDLSLVMVDGWSAGHYGNEPPEDRGKRLVRALCWVRSEPFDNGYARPIENLAVVIDLNRKEVVRIEDYGDTPLPLKPGNWSHRYNKQNRADVKALEIEQPDGPSFALQGHEVAWQKWDLRIGFNPREGLILHQVRYDGRPVLYRASIAEMIVPYADPKASSYHKNVFDLGEYGLGMLANSLALGCDCLGTIRYLDAHMADSHGRLVTIKNAVCIHEEDAGLLWKHTDWRTGESDVRRSRRLAVSMVATVGNYDYGFYWYFYQDGSIQHEVKLTGIVNTTALKPGETARHGVEIAPRLTAPYHQHFFNVRLDFAVDGEANSLEEVNTRSEPAGPDNPYGGGFFAETTPLLKELEARRSTNAASARFWRIVNPTRKNSLGRPVAYRLCPGETTLPFAQPASPLIRRAGFLTSNLWATPFQADERFPAGEYPNQNPTPEGLPKWTQANRDIADRDLVLWYTFGQTHVPRLEDWPVMPVASVGFMLRPDGFFEGNPALDLPPPSP</sequence>
<dbReference type="SUPFAM" id="SSF54416">
    <property type="entry name" value="Amine oxidase N-terminal region"/>
    <property type="match status" value="2"/>
</dbReference>
<feature type="domain" description="AGAO-like N2" evidence="16">
    <location>
        <begin position="65"/>
        <end position="136"/>
    </location>
</feature>
<comment type="cofactor">
    <cofactor evidence="11">
        <name>Cu cation</name>
        <dbReference type="ChEBI" id="CHEBI:23378"/>
    </cofactor>
    <text evidence="11">Contains 1 topaquinone per subunit.</text>
</comment>
<dbReference type="InterPro" id="IPR036460">
    <property type="entry name" value="Cu_amine_oxidase_C_sf"/>
</dbReference>
<evidence type="ECO:0000256" key="5">
    <source>
        <dbReference type="ARBA" id="ARBA00022772"/>
    </source>
</evidence>
<dbReference type="KEGG" id="pbor:BSF38_05460"/>
<keyword evidence="6 11" id="KW-0560">Oxidoreductase</keyword>
<dbReference type="Pfam" id="PF21994">
    <property type="entry name" value="AGAO-like_N2"/>
    <property type="match status" value="1"/>
</dbReference>
<accession>A0A1U7CY51</accession>
<gene>
    <name evidence="17" type="primary">maoII_2</name>
    <name evidence="17" type="ORF">BSF38_05460</name>
</gene>
<dbReference type="Proteomes" id="UP000186309">
    <property type="component" value="Chromosome"/>
</dbReference>
<dbReference type="GO" id="GO:0005507">
    <property type="term" value="F:copper ion binding"/>
    <property type="evidence" value="ECO:0007669"/>
    <property type="project" value="InterPro"/>
</dbReference>
<dbReference type="SUPFAM" id="SSF49998">
    <property type="entry name" value="Amine oxidase catalytic domain"/>
    <property type="match status" value="1"/>
</dbReference>
<evidence type="ECO:0000313" key="17">
    <source>
        <dbReference type="EMBL" id="APW63874.1"/>
    </source>
</evidence>
<dbReference type="Pfam" id="PF01179">
    <property type="entry name" value="Cu_amine_oxid"/>
    <property type="match status" value="1"/>
</dbReference>
<feature type="domain" description="Copper amine oxidase N3-terminal" evidence="15">
    <location>
        <begin position="146"/>
        <end position="243"/>
    </location>
</feature>
<evidence type="ECO:0000256" key="6">
    <source>
        <dbReference type="ARBA" id="ARBA00023002"/>
    </source>
</evidence>
<evidence type="ECO:0000256" key="1">
    <source>
        <dbReference type="ARBA" id="ARBA00001935"/>
    </source>
</evidence>
<evidence type="ECO:0000256" key="8">
    <source>
        <dbReference type="ARBA" id="ARBA00023157"/>
    </source>
</evidence>
<dbReference type="PANTHER" id="PTHR10638:SF41">
    <property type="entry name" value="AMINE OXIDASE"/>
    <property type="match status" value="1"/>
</dbReference>
<dbReference type="PROSITE" id="PS01165">
    <property type="entry name" value="COPPER_AMINE_OXID_2"/>
    <property type="match status" value="1"/>
</dbReference>
<dbReference type="InterPro" id="IPR049948">
    <property type="entry name" value="Cu_Am_ox_TPQ-bd"/>
</dbReference>
<feature type="active site" description="Schiff-base intermediate with substrate; via topaquinone" evidence="9">
    <location>
        <position position="427"/>
    </location>
</feature>
<dbReference type="GO" id="GO:0008131">
    <property type="term" value="F:primary methylamine oxidase activity"/>
    <property type="evidence" value="ECO:0007669"/>
    <property type="project" value="InterPro"/>
</dbReference>
<feature type="signal peptide" evidence="13">
    <location>
        <begin position="1"/>
        <end position="34"/>
    </location>
</feature>
<keyword evidence="7 11" id="KW-0186">Copper</keyword>
<evidence type="ECO:0000256" key="10">
    <source>
        <dbReference type="PIRSR" id="PIRSR600269-51"/>
    </source>
</evidence>
<feature type="chain" id="PRO_5013387179" description="Amine oxidase" evidence="13">
    <location>
        <begin position="35"/>
        <end position="676"/>
    </location>
</feature>
<evidence type="ECO:0000256" key="2">
    <source>
        <dbReference type="ARBA" id="ARBA00007983"/>
    </source>
</evidence>
<evidence type="ECO:0000259" key="15">
    <source>
        <dbReference type="Pfam" id="PF02728"/>
    </source>
</evidence>
<feature type="region of interest" description="Disordered" evidence="12">
    <location>
        <begin position="37"/>
        <end position="61"/>
    </location>
</feature>
<evidence type="ECO:0000256" key="13">
    <source>
        <dbReference type="SAM" id="SignalP"/>
    </source>
</evidence>
<dbReference type="RefSeq" id="WP_083713597.1">
    <property type="nucleotide sequence ID" value="NZ_CP019082.1"/>
</dbReference>
<dbReference type="PROSITE" id="PS01164">
    <property type="entry name" value="COPPER_AMINE_OXID_1"/>
    <property type="match status" value="1"/>
</dbReference>
<feature type="modified residue" description="2',4',5'-topaquinone" evidence="10">
    <location>
        <position position="427"/>
    </location>
</feature>
<evidence type="ECO:0000256" key="7">
    <source>
        <dbReference type="ARBA" id="ARBA00023008"/>
    </source>
</evidence>
<dbReference type="GO" id="GO:0048038">
    <property type="term" value="F:quinone binding"/>
    <property type="evidence" value="ECO:0007669"/>
    <property type="project" value="InterPro"/>
</dbReference>
<dbReference type="InterPro" id="IPR054157">
    <property type="entry name" value="AGAO-like_N2"/>
</dbReference>
<dbReference type="GO" id="GO:0009308">
    <property type="term" value="P:amine metabolic process"/>
    <property type="evidence" value="ECO:0007669"/>
    <property type="project" value="UniProtKB-UniRule"/>
</dbReference>
<evidence type="ECO:0000259" key="16">
    <source>
        <dbReference type="Pfam" id="PF21994"/>
    </source>
</evidence>
<dbReference type="InterPro" id="IPR015798">
    <property type="entry name" value="Cu_amine_oxidase_C"/>
</dbReference>
<keyword evidence="18" id="KW-1185">Reference proteome</keyword>
<dbReference type="Gene3D" id="2.70.98.20">
    <property type="entry name" value="Copper amine oxidase, catalytic domain"/>
    <property type="match status" value="1"/>
</dbReference>
<dbReference type="Gene3D" id="3.10.450.40">
    <property type="match status" value="2"/>
</dbReference>
<comment type="similarity">
    <text evidence="2 11">Belongs to the copper/topaquinone oxidase family.</text>
</comment>
<feature type="domain" description="Copper amine oxidase catalytic" evidence="14">
    <location>
        <begin position="271"/>
        <end position="669"/>
    </location>
</feature>
<organism evidence="17 18">
    <name type="scientific">Paludisphaera borealis</name>
    <dbReference type="NCBI Taxonomy" id="1387353"/>
    <lineage>
        <taxon>Bacteria</taxon>
        <taxon>Pseudomonadati</taxon>
        <taxon>Planctomycetota</taxon>
        <taxon>Planctomycetia</taxon>
        <taxon>Isosphaerales</taxon>
        <taxon>Isosphaeraceae</taxon>
        <taxon>Paludisphaera</taxon>
    </lineage>
</organism>
<dbReference type="PANTHER" id="PTHR10638">
    <property type="entry name" value="COPPER AMINE OXIDASE"/>
    <property type="match status" value="1"/>
</dbReference>
<feature type="compositionally biased region" description="Low complexity" evidence="12">
    <location>
        <begin position="37"/>
        <end position="51"/>
    </location>
</feature>
<keyword evidence="5 9" id="KW-0801">TPQ</keyword>
<dbReference type="InterPro" id="IPR015802">
    <property type="entry name" value="Cu_amine_oxidase_N3"/>
</dbReference>
<proteinExistence type="inferred from homology"/>
<dbReference type="InterPro" id="IPR016182">
    <property type="entry name" value="Cu_amine_oxidase_N-reg"/>
</dbReference>
<dbReference type="FunFam" id="2.70.98.20:FF:000001">
    <property type="entry name" value="Amine oxidase"/>
    <property type="match status" value="1"/>
</dbReference>
<dbReference type="OrthoDB" id="9772590at2"/>
<dbReference type="EMBL" id="CP019082">
    <property type="protein sequence ID" value="APW63874.1"/>
    <property type="molecule type" value="Genomic_DNA"/>
</dbReference>
<evidence type="ECO:0000259" key="14">
    <source>
        <dbReference type="Pfam" id="PF01179"/>
    </source>
</evidence>
<dbReference type="InterPro" id="IPR000269">
    <property type="entry name" value="Cu_amine_oxidase"/>
</dbReference>
<name>A0A1U7CY51_9BACT</name>
<comment type="PTM">
    <text evidence="10 11">Topaquinone (TPQ) is generated by copper-dependent autoxidation of a specific tyrosyl residue.</text>
</comment>
<keyword evidence="4 11" id="KW-0479">Metal-binding</keyword>
<dbReference type="EC" id="1.4.3.-" evidence="11"/>
<keyword evidence="13" id="KW-0732">Signal</keyword>
<dbReference type="Pfam" id="PF02728">
    <property type="entry name" value="Cu_amine_oxidN3"/>
    <property type="match status" value="1"/>
</dbReference>
<dbReference type="NCBIfam" id="NF008559">
    <property type="entry name" value="PRK11504.1"/>
    <property type="match status" value="1"/>
</dbReference>
<dbReference type="InterPro" id="IPR049947">
    <property type="entry name" value="Cu_Am_Ox_Cu-bd"/>
</dbReference>